<dbReference type="EMBL" id="FQUH01000007">
    <property type="protein sequence ID" value="SHF24996.1"/>
    <property type="molecule type" value="Genomic_DNA"/>
</dbReference>
<accession>A0A1M5A4W0</accession>
<dbReference type="RefSeq" id="WP_072958198.1">
    <property type="nucleotide sequence ID" value="NZ_FQUH01000007.1"/>
</dbReference>
<keyword evidence="3" id="KW-1185">Reference proteome</keyword>
<proteinExistence type="predicted"/>
<evidence type="ECO:0000313" key="2">
    <source>
        <dbReference type="EMBL" id="SHF24996.1"/>
    </source>
</evidence>
<dbReference type="AlphaFoldDB" id="A0A1M5A4W0"/>
<dbReference type="Proteomes" id="UP000184159">
    <property type="component" value="Unassembled WGS sequence"/>
</dbReference>
<name>A0A1M5A4W0_VIBGA</name>
<reference evidence="3" key="1">
    <citation type="submission" date="2016-11" db="EMBL/GenBank/DDBJ databases">
        <authorList>
            <person name="Varghese N."/>
            <person name="Submissions S."/>
        </authorList>
    </citation>
    <scope>NUCLEOTIDE SEQUENCE [LARGE SCALE GENOMIC DNA]</scope>
    <source>
        <strain evidence="3">DSM 21264</strain>
    </source>
</reference>
<protein>
    <recommendedName>
        <fullName evidence="1">DUF4123 domain-containing protein</fullName>
    </recommendedName>
</protein>
<feature type="domain" description="DUF4123" evidence="1">
    <location>
        <begin position="23"/>
        <end position="137"/>
    </location>
</feature>
<sequence length="313" mass="36786">MEHVSELRLIELLEYTEAQDSTLYLMLDVATQDNFWQHWQSRLLAQAPEWQYLYHQTSFDHLKSVSPILIRVTDGNVGNDILQFLPDTNWGCLFVSPFSLDALLKHWQCWMTIYLPNGQESLFRLYSPRILQLFLQTEFVDDADRGRLTDPFLQMLTVTNTPLVYDVLFCQPEARPSPLSQGEWFYMEDDLFTAIEALYHDQTLADLAIELFHETPGTCMSLGYDDVILGLDDSLKKAAYYPRASFQERKIFAFSRFIYGSHFWQLPQFQIVLETSSLGQALYELNQRPDWQQIVQQDYHDADWLRQLSQEHI</sequence>
<dbReference type="InterPro" id="IPR025391">
    <property type="entry name" value="DUF4123"/>
</dbReference>
<organism evidence="2 3">
    <name type="scientific">Vibrio gazogenes DSM 21264 = NBRC 103151</name>
    <dbReference type="NCBI Taxonomy" id="1123492"/>
    <lineage>
        <taxon>Bacteria</taxon>
        <taxon>Pseudomonadati</taxon>
        <taxon>Pseudomonadota</taxon>
        <taxon>Gammaproteobacteria</taxon>
        <taxon>Vibrionales</taxon>
        <taxon>Vibrionaceae</taxon>
        <taxon>Vibrio</taxon>
    </lineage>
</organism>
<evidence type="ECO:0000259" key="1">
    <source>
        <dbReference type="Pfam" id="PF13503"/>
    </source>
</evidence>
<gene>
    <name evidence="2" type="ORF">SAMN02745781_01801</name>
</gene>
<evidence type="ECO:0000313" key="3">
    <source>
        <dbReference type="Proteomes" id="UP000184159"/>
    </source>
</evidence>
<dbReference type="Pfam" id="PF13503">
    <property type="entry name" value="DUF4123"/>
    <property type="match status" value="1"/>
</dbReference>